<keyword evidence="2" id="KW-1185">Reference proteome</keyword>
<reference evidence="1 2" key="1">
    <citation type="submission" date="2019-03" db="EMBL/GenBank/DDBJ databases">
        <title>Genomic Encyclopedia of Type Strains, Phase IV (KMG-IV): sequencing the most valuable type-strain genomes for metagenomic binning, comparative biology and taxonomic classification.</title>
        <authorList>
            <person name="Goeker M."/>
        </authorList>
    </citation>
    <scope>NUCLEOTIDE SEQUENCE [LARGE SCALE GENOMIC DNA]</scope>
    <source>
        <strain evidence="1 2">DSM 45765</strain>
    </source>
</reference>
<dbReference type="AlphaFoldDB" id="A0A4R2R1I8"/>
<gene>
    <name evidence="1" type="ORF">EV191_101485</name>
</gene>
<accession>A0A4R2R1I8</accession>
<protein>
    <submittedName>
        <fullName evidence="1">Uncharacterized protein</fullName>
    </submittedName>
</protein>
<evidence type="ECO:0000313" key="2">
    <source>
        <dbReference type="Proteomes" id="UP000294911"/>
    </source>
</evidence>
<sequence>MRMSRPEPVRFLRTVATMAFPEGRLLALRDARLHVLAPDGWTALGRERPPGSVWLSRAEAEQWCDTAGCDARFLDNVPGD</sequence>
<name>A0A4R2R1I8_9PSEU</name>
<organism evidence="1 2">
    <name type="scientific">Tamaricihabitans halophyticus</name>
    <dbReference type="NCBI Taxonomy" id="1262583"/>
    <lineage>
        <taxon>Bacteria</taxon>
        <taxon>Bacillati</taxon>
        <taxon>Actinomycetota</taxon>
        <taxon>Actinomycetes</taxon>
        <taxon>Pseudonocardiales</taxon>
        <taxon>Pseudonocardiaceae</taxon>
        <taxon>Tamaricihabitans</taxon>
    </lineage>
</organism>
<dbReference type="EMBL" id="SLXQ01000001">
    <property type="protein sequence ID" value="TCP56542.1"/>
    <property type="molecule type" value="Genomic_DNA"/>
</dbReference>
<proteinExistence type="predicted"/>
<comment type="caution">
    <text evidence="1">The sequence shown here is derived from an EMBL/GenBank/DDBJ whole genome shotgun (WGS) entry which is preliminary data.</text>
</comment>
<evidence type="ECO:0000313" key="1">
    <source>
        <dbReference type="EMBL" id="TCP56542.1"/>
    </source>
</evidence>
<dbReference type="Proteomes" id="UP000294911">
    <property type="component" value="Unassembled WGS sequence"/>
</dbReference>